<protein>
    <submittedName>
        <fullName evidence="3">Phospholipase A2 group III</fullName>
    </submittedName>
</protein>
<evidence type="ECO:0000313" key="3">
    <source>
        <dbReference type="Ensembl" id="ENSMAMP00000016516.2"/>
    </source>
</evidence>
<feature type="region of interest" description="Disordered" evidence="1">
    <location>
        <begin position="275"/>
        <end position="302"/>
    </location>
</feature>
<organism evidence="3 4">
    <name type="scientific">Mastacembelus armatus</name>
    <name type="common">zig-zag eel</name>
    <dbReference type="NCBI Taxonomy" id="205130"/>
    <lineage>
        <taxon>Eukaryota</taxon>
        <taxon>Metazoa</taxon>
        <taxon>Chordata</taxon>
        <taxon>Craniata</taxon>
        <taxon>Vertebrata</taxon>
        <taxon>Euteleostomi</taxon>
        <taxon>Actinopterygii</taxon>
        <taxon>Neopterygii</taxon>
        <taxon>Teleostei</taxon>
        <taxon>Neoteleostei</taxon>
        <taxon>Acanthomorphata</taxon>
        <taxon>Anabantaria</taxon>
        <taxon>Synbranchiformes</taxon>
        <taxon>Mastacembelidae</taxon>
        <taxon>Mastacembelus</taxon>
    </lineage>
</organism>
<accession>A0A3Q3M1P8</accession>
<dbReference type="PANTHER" id="PTHR12253">
    <property type="entry name" value="RH14732P"/>
    <property type="match status" value="1"/>
</dbReference>
<dbReference type="SUPFAM" id="SSF48619">
    <property type="entry name" value="Phospholipase A2, PLA2"/>
    <property type="match status" value="1"/>
</dbReference>
<dbReference type="Ensembl" id="ENSMAMT00000016962.2">
    <property type="protein sequence ID" value="ENSMAMP00000016516.2"/>
    <property type="gene ID" value="ENSMAMG00000011177.2"/>
</dbReference>
<dbReference type="Proteomes" id="UP000261640">
    <property type="component" value="Unplaced"/>
</dbReference>
<evidence type="ECO:0000313" key="4">
    <source>
        <dbReference type="Proteomes" id="UP000261640"/>
    </source>
</evidence>
<dbReference type="GO" id="GO:0006644">
    <property type="term" value="P:phospholipid metabolic process"/>
    <property type="evidence" value="ECO:0007669"/>
    <property type="project" value="InterPro"/>
</dbReference>
<dbReference type="STRING" id="205130.ENSMAMP00000016516"/>
<evidence type="ECO:0000256" key="1">
    <source>
        <dbReference type="SAM" id="MobiDB-lite"/>
    </source>
</evidence>
<proteinExistence type="predicted"/>
<dbReference type="GO" id="GO:0004623">
    <property type="term" value="F:phospholipase A2 activity"/>
    <property type="evidence" value="ECO:0007669"/>
    <property type="project" value="InterPro"/>
</dbReference>
<reference evidence="3" key="2">
    <citation type="submission" date="2025-09" db="UniProtKB">
        <authorList>
            <consortium name="Ensembl"/>
        </authorList>
    </citation>
    <scope>IDENTIFICATION</scope>
</reference>
<reference evidence="3" key="1">
    <citation type="submission" date="2025-08" db="UniProtKB">
        <authorList>
            <consortium name="Ensembl"/>
        </authorList>
    </citation>
    <scope>IDENTIFICATION</scope>
</reference>
<dbReference type="CDD" id="cd04704">
    <property type="entry name" value="PLA2_bee_venom_like"/>
    <property type="match status" value="1"/>
</dbReference>
<dbReference type="AlphaFoldDB" id="A0A3Q3M1P8"/>
<name>A0A3Q3M1P8_9TELE</name>
<evidence type="ECO:0000259" key="2">
    <source>
        <dbReference type="Pfam" id="PF05826"/>
    </source>
</evidence>
<dbReference type="InParanoid" id="A0A3Q3M1P8"/>
<dbReference type="Gene3D" id="1.20.90.10">
    <property type="entry name" value="Phospholipase A2 domain"/>
    <property type="match status" value="2"/>
</dbReference>
<sequence>SGGTIFAVDSHFSLFHSALLPGQNPVLCTWTKVLSNGEVHCSFLRRGFSSVRLYHSAWSGERSLLGCTWSDDAAVTNSYFYLCRERTQEFSGHPDENLGFFNSVLESEHLCVSMASLGALQQVERAGKRSVRSVGGLLAAETIPNQDERSEVGKHRRVKRGIIVPGTLWCGSGNKAPSFEDLGVFTNTDSCCREHDQCKHTILSFHSGFGVFNSNIFTMSHCDCDNQFRSCLMGANDSISTVVGYTFFNLLKMQCFEFAHRLQLKTRLVGSSVSLTTARPTHSSSPSPRPPPSHLSHQGDLQDQHPGLETICRTLHRPRTRPGLTLLSQVLTDTHTHTPPSPAPVTKLNCSTNNVPPTEEQLSCDVYKALDECRNRILPQQTKYGLHNPEPRTLYHCNCTTRSVNTDPALLVGHVSRSCFLPQNCTAGTMSVRKHTTFRNTLRHWMV</sequence>
<dbReference type="InterPro" id="IPR016090">
    <property type="entry name" value="PLA2-like_dom"/>
</dbReference>
<dbReference type="GeneTree" id="ENSGT00940000165179"/>
<dbReference type="Pfam" id="PF05826">
    <property type="entry name" value="Phospholip_A2_2"/>
    <property type="match status" value="1"/>
</dbReference>
<keyword evidence="4" id="KW-1185">Reference proteome</keyword>
<dbReference type="GO" id="GO:0050482">
    <property type="term" value="P:arachidonate secretion"/>
    <property type="evidence" value="ECO:0007669"/>
    <property type="project" value="InterPro"/>
</dbReference>
<dbReference type="InterPro" id="IPR036444">
    <property type="entry name" value="PLipase_A2_dom_sf"/>
</dbReference>
<feature type="domain" description="Phospholipase A2-like central" evidence="2">
    <location>
        <begin position="163"/>
        <end position="257"/>
    </location>
</feature>